<feature type="compositionally biased region" description="Basic residues" evidence="1">
    <location>
        <begin position="12"/>
        <end position="27"/>
    </location>
</feature>
<evidence type="ECO:0000313" key="3">
    <source>
        <dbReference type="Proteomes" id="UP000244855"/>
    </source>
</evidence>
<protein>
    <submittedName>
        <fullName evidence="2">Uncharacterized protein</fullName>
    </submittedName>
</protein>
<sequence>MLHHLSPTYHKATNRRSGPRKRHHSLHHSTPEHSFKYNSRTLSSSNISTKPYIVPIRHDLIFVTYTPRFCKATVRFGEQNIVALYRHSFEVADLLMGKNIVNAYDTKATMVTLDG</sequence>
<organism evidence="2 3">
    <name type="scientific">Periconia macrospinosa</name>
    <dbReference type="NCBI Taxonomy" id="97972"/>
    <lineage>
        <taxon>Eukaryota</taxon>
        <taxon>Fungi</taxon>
        <taxon>Dikarya</taxon>
        <taxon>Ascomycota</taxon>
        <taxon>Pezizomycotina</taxon>
        <taxon>Dothideomycetes</taxon>
        <taxon>Pleosporomycetidae</taxon>
        <taxon>Pleosporales</taxon>
        <taxon>Massarineae</taxon>
        <taxon>Periconiaceae</taxon>
        <taxon>Periconia</taxon>
    </lineage>
</organism>
<proteinExistence type="predicted"/>
<gene>
    <name evidence="2" type="ORF">DM02DRAFT_227350</name>
</gene>
<dbReference type="EMBL" id="KZ805589">
    <property type="protein sequence ID" value="PVH93449.1"/>
    <property type="molecule type" value="Genomic_DNA"/>
</dbReference>
<keyword evidence="3" id="KW-1185">Reference proteome</keyword>
<evidence type="ECO:0000256" key="1">
    <source>
        <dbReference type="SAM" id="MobiDB-lite"/>
    </source>
</evidence>
<reference evidence="2 3" key="1">
    <citation type="journal article" date="2018" name="Sci. Rep.">
        <title>Comparative genomics provides insights into the lifestyle and reveals functional heterogeneity of dark septate endophytic fungi.</title>
        <authorList>
            <person name="Knapp D.G."/>
            <person name="Nemeth J.B."/>
            <person name="Barry K."/>
            <person name="Hainaut M."/>
            <person name="Henrissat B."/>
            <person name="Johnson J."/>
            <person name="Kuo A."/>
            <person name="Lim J.H.P."/>
            <person name="Lipzen A."/>
            <person name="Nolan M."/>
            <person name="Ohm R.A."/>
            <person name="Tamas L."/>
            <person name="Grigoriev I.V."/>
            <person name="Spatafora J.W."/>
            <person name="Nagy L.G."/>
            <person name="Kovacs G.M."/>
        </authorList>
    </citation>
    <scope>NUCLEOTIDE SEQUENCE [LARGE SCALE GENOMIC DNA]</scope>
    <source>
        <strain evidence="2 3">DSE2036</strain>
    </source>
</reference>
<accession>A0A2V1D8G2</accession>
<dbReference type="AlphaFoldDB" id="A0A2V1D8G2"/>
<evidence type="ECO:0000313" key="2">
    <source>
        <dbReference type="EMBL" id="PVH93449.1"/>
    </source>
</evidence>
<feature type="region of interest" description="Disordered" evidence="1">
    <location>
        <begin position="1"/>
        <end position="37"/>
    </location>
</feature>
<dbReference type="Proteomes" id="UP000244855">
    <property type="component" value="Unassembled WGS sequence"/>
</dbReference>
<name>A0A2V1D8G2_9PLEO</name>